<protein>
    <submittedName>
        <fullName evidence="1">Uncharacterized protein</fullName>
    </submittedName>
</protein>
<accession>A0A840PXK7</accession>
<evidence type="ECO:0000313" key="2">
    <source>
        <dbReference type="Proteomes" id="UP000557217"/>
    </source>
</evidence>
<keyword evidence="2" id="KW-1185">Reference proteome</keyword>
<dbReference type="AlphaFoldDB" id="A0A840PXK7"/>
<proteinExistence type="predicted"/>
<gene>
    <name evidence="1" type="ORF">HNR36_001792</name>
</gene>
<name>A0A840PXK7_URETH</name>
<organism evidence="1 2">
    <name type="scientific">Ureibacillus thermosphaericus</name>
    <dbReference type="NCBI Taxonomy" id="51173"/>
    <lineage>
        <taxon>Bacteria</taxon>
        <taxon>Bacillati</taxon>
        <taxon>Bacillota</taxon>
        <taxon>Bacilli</taxon>
        <taxon>Bacillales</taxon>
        <taxon>Caryophanaceae</taxon>
        <taxon>Ureibacillus</taxon>
    </lineage>
</organism>
<evidence type="ECO:0000313" key="1">
    <source>
        <dbReference type="EMBL" id="MBB5149402.1"/>
    </source>
</evidence>
<sequence length="483" mass="57315">MLKFDELLFQKTKGQIGIPFEEAIEQLSSYEIDEKIFGNVIPLKQILFNKTEATNVIYSTVKNSWGKMDLFTQEMFRLSNIELQNVEKKLDAFFSSPTSKKLIFEHALMKNVFNFSHFIELVFGKKSNYSKSITKLNEIHLYKIGRKYFIHILYNQKPDFWRYLYAKKIYSIFLQTPLHTIQNPLDLMNQFKQLIQSFQTKNQVVTTMNKFIQKIDYKNPRSYLLKEFHLLNISLHFMGGKRHYKKINKLISDVIRTWKSGEWALTEKEQTLLSYILAIDGAKHFDTEKTIAHGKYLIMNDRLINHSIELLIEYGEILPNLKPEPQSLVKRYDKNYLEQVFFIVIDALVKNEQYFDVLQLMKEYEIASCTSIYDFLNAKVFDKDLLLKIEATVQRDIAYIVDHSPQHVLQSIEKWLKQYKEIESPFYPIAKMTSQHVCNLLKALFATEQFELFEQLINIYIKYLILQEDFEDLRNFVSGFVQK</sequence>
<dbReference type="Proteomes" id="UP000557217">
    <property type="component" value="Unassembled WGS sequence"/>
</dbReference>
<comment type="caution">
    <text evidence="1">The sequence shown here is derived from an EMBL/GenBank/DDBJ whole genome shotgun (WGS) entry which is preliminary data.</text>
</comment>
<reference evidence="1 2" key="1">
    <citation type="submission" date="2020-08" db="EMBL/GenBank/DDBJ databases">
        <title>Genomic Encyclopedia of Type Strains, Phase IV (KMG-IV): sequencing the most valuable type-strain genomes for metagenomic binning, comparative biology and taxonomic classification.</title>
        <authorList>
            <person name="Goeker M."/>
        </authorList>
    </citation>
    <scope>NUCLEOTIDE SEQUENCE [LARGE SCALE GENOMIC DNA]</scope>
    <source>
        <strain evidence="1 2">DSM 10633</strain>
    </source>
</reference>
<dbReference type="EMBL" id="JACHGZ010000020">
    <property type="protein sequence ID" value="MBB5149402.1"/>
    <property type="molecule type" value="Genomic_DNA"/>
</dbReference>
<dbReference type="RefSeq" id="WP_016837594.1">
    <property type="nucleotide sequence ID" value="NZ_JAAXPW010000021.1"/>
</dbReference>